<dbReference type="PANTHER" id="PTHR11579:SF0">
    <property type="entry name" value="PROTEIN-L-ISOASPARTATE(D-ASPARTATE) O-METHYLTRANSFERASE"/>
    <property type="match status" value="1"/>
</dbReference>
<keyword evidence="8" id="KW-0949">S-adenosyl-L-methionine</keyword>
<organism evidence="12 13">
    <name type="scientific">Streptosporangium carneum</name>
    <dbReference type="NCBI Taxonomy" id="47481"/>
    <lineage>
        <taxon>Bacteria</taxon>
        <taxon>Bacillati</taxon>
        <taxon>Actinomycetota</taxon>
        <taxon>Actinomycetes</taxon>
        <taxon>Streptosporangiales</taxon>
        <taxon>Streptosporangiaceae</taxon>
        <taxon>Streptosporangium</taxon>
    </lineage>
</organism>
<gene>
    <name evidence="12" type="primary">pcm_3</name>
    <name evidence="12" type="ORF">GCM10017600_40140</name>
</gene>
<dbReference type="PANTHER" id="PTHR11579">
    <property type="entry name" value="PROTEIN-L-ISOASPARTATE O-METHYLTRANSFERASE"/>
    <property type="match status" value="1"/>
</dbReference>
<dbReference type="EC" id="2.1.1.77" evidence="3"/>
<sequence>MTAGPEAGQTLCDILLEAGVAPEWMRAYGEVPRALFLPEVMWPFDDGRDLVISRTDTPEEWRRWADADVPITTQWDDGDHTGTAVGELRTSSGSMPSLVFAMFADLSVSDGMRVLEIGTGTGWCAALLSARLGERNVVSVELDAAVAARARKALDAAGWRPEVVTGDGLLGWPERAPYDRILVTVSVREVPRAWIDQAKPGAVIVMPWGTRYSHQDAIVRLVVADDGTASGRFTRLARFMQIRSQRLEVRHGDYIDGDDWPDDTRRSVPTLSASSLMPPGVEFALGLLVPDCTHVSGHDTDGTPGVWLYGLTDRSWAAVFFYGEDGHSASQVYQGGPRSLWDEVEAAYLWWVDQGRPGHGEFGLTVTADGQQAWLREKRQSVEAVWKKP</sequence>
<name>A0A9W6I2Q1_9ACTN</name>
<dbReference type="CDD" id="cd02440">
    <property type="entry name" value="AdoMet_MTases"/>
    <property type="match status" value="1"/>
</dbReference>
<accession>A0A9W6I2Q1</accession>
<reference evidence="12" key="1">
    <citation type="journal article" date="2014" name="Int. J. Syst. Evol. Microbiol.">
        <title>Complete genome sequence of Corynebacterium casei LMG S-19264T (=DSM 44701T), isolated from a smear-ripened cheese.</title>
        <authorList>
            <consortium name="US DOE Joint Genome Institute (JGI-PGF)"/>
            <person name="Walter F."/>
            <person name="Albersmeier A."/>
            <person name="Kalinowski J."/>
            <person name="Ruckert C."/>
        </authorList>
    </citation>
    <scope>NUCLEOTIDE SEQUENCE</scope>
    <source>
        <strain evidence="12">VKM Ac-2007</strain>
    </source>
</reference>
<evidence type="ECO:0000256" key="4">
    <source>
        <dbReference type="ARBA" id="ARBA00013346"/>
    </source>
</evidence>
<proteinExistence type="inferred from homology"/>
<dbReference type="InterPro" id="IPR029063">
    <property type="entry name" value="SAM-dependent_MTases_sf"/>
</dbReference>
<evidence type="ECO:0000256" key="11">
    <source>
        <dbReference type="ARBA" id="ARBA00031350"/>
    </source>
</evidence>
<evidence type="ECO:0000256" key="3">
    <source>
        <dbReference type="ARBA" id="ARBA00011890"/>
    </source>
</evidence>
<dbReference type="GO" id="GO:0032259">
    <property type="term" value="P:methylation"/>
    <property type="evidence" value="ECO:0007669"/>
    <property type="project" value="UniProtKB-KW"/>
</dbReference>
<evidence type="ECO:0000256" key="8">
    <source>
        <dbReference type="ARBA" id="ARBA00022691"/>
    </source>
</evidence>
<dbReference type="AlphaFoldDB" id="A0A9W6I2Q1"/>
<keyword evidence="6" id="KW-0489">Methyltransferase</keyword>
<evidence type="ECO:0000256" key="1">
    <source>
        <dbReference type="ARBA" id="ARBA00004496"/>
    </source>
</evidence>
<evidence type="ECO:0000313" key="12">
    <source>
        <dbReference type="EMBL" id="GLK10608.1"/>
    </source>
</evidence>
<dbReference type="Pfam" id="PF01135">
    <property type="entry name" value="PCMT"/>
    <property type="match status" value="1"/>
</dbReference>
<evidence type="ECO:0000256" key="2">
    <source>
        <dbReference type="ARBA" id="ARBA00005369"/>
    </source>
</evidence>
<dbReference type="InterPro" id="IPR000682">
    <property type="entry name" value="PCMT"/>
</dbReference>
<dbReference type="EMBL" id="BSEV01000008">
    <property type="protein sequence ID" value="GLK10608.1"/>
    <property type="molecule type" value="Genomic_DNA"/>
</dbReference>
<dbReference type="GO" id="GO:0005737">
    <property type="term" value="C:cytoplasm"/>
    <property type="evidence" value="ECO:0007669"/>
    <property type="project" value="UniProtKB-SubCell"/>
</dbReference>
<dbReference type="SUPFAM" id="SSF53335">
    <property type="entry name" value="S-adenosyl-L-methionine-dependent methyltransferases"/>
    <property type="match status" value="1"/>
</dbReference>
<evidence type="ECO:0000256" key="9">
    <source>
        <dbReference type="ARBA" id="ARBA00030757"/>
    </source>
</evidence>
<protein>
    <recommendedName>
        <fullName evidence="4">Protein-L-isoaspartate O-methyltransferase</fullName>
        <ecNumber evidence="3">2.1.1.77</ecNumber>
    </recommendedName>
    <alternativeName>
        <fullName evidence="11">L-isoaspartyl protein carboxyl methyltransferase</fullName>
    </alternativeName>
    <alternativeName>
        <fullName evidence="9">Protein L-isoaspartyl methyltransferase</fullName>
    </alternativeName>
    <alternativeName>
        <fullName evidence="10">Protein-beta-aspartate methyltransferase</fullName>
    </alternativeName>
</protein>
<keyword evidence="5" id="KW-0963">Cytoplasm</keyword>
<dbReference type="Gene3D" id="3.40.50.150">
    <property type="entry name" value="Vaccinia Virus protein VP39"/>
    <property type="match status" value="1"/>
</dbReference>
<evidence type="ECO:0000313" key="13">
    <source>
        <dbReference type="Proteomes" id="UP001143474"/>
    </source>
</evidence>
<evidence type="ECO:0000256" key="5">
    <source>
        <dbReference type="ARBA" id="ARBA00022490"/>
    </source>
</evidence>
<reference evidence="12" key="2">
    <citation type="submission" date="2023-01" db="EMBL/GenBank/DDBJ databases">
        <authorList>
            <person name="Sun Q."/>
            <person name="Evtushenko L."/>
        </authorList>
    </citation>
    <scope>NUCLEOTIDE SEQUENCE</scope>
    <source>
        <strain evidence="12">VKM Ac-2007</strain>
    </source>
</reference>
<comment type="caution">
    <text evidence="12">The sequence shown here is derived from an EMBL/GenBank/DDBJ whole genome shotgun (WGS) entry which is preliminary data.</text>
</comment>
<evidence type="ECO:0000256" key="7">
    <source>
        <dbReference type="ARBA" id="ARBA00022679"/>
    </source>
</evidence>
<comment type="subcellular location">
    <subcellularLocation>
        <location evidence="1">Cytoplasm</location>
    </subcellularLocation>
</comment>
<dbReference type="GO" id="GO:0004719">
    <property type="term" value="F:protein-L-isoaspartate (D-aspartate) O-methyltransferase activity"/>
    <property type="evidence" value="ECO:0007669"/>
    <property type="project" value="UniProtKB-EC"/>
</dbReference>
<dbReference type="PROSITE" id="PS01279">
    <property type="entry name" value="PCMT"/>
    <property type="match status" value="1"/>
</dbReference>
<evidence type="ECO:0000256" key="6">
    <source>
        <dbReference type="ARBA" id="ARBA00022603"/>
    </source>
</evidence>
<comment type="similarity">
    <text evidence="2">Belongs to the methyltransferase superfamily. L-isoaspartyl/D-aspartyl protein methyltransferase family.</text>
</comment>
<evidence type="ECO:0000256" key="10">
    <source>
        <dbReference type="ARBA" id="ARBA00031323"/>
    </source>
</evidence>
<keyword evidence="7" id="KW-0808">Transferase</keyword>
<keyword evidence="13" id="KW-1185">Reference proteome</keyword>
<dbReference type="Proteomes" id="UP001143474">
    <property type="component" value="Unassembled WGS sequence"/>
</dbReference>